<gene>
    <name evidence="1" type="ORF">BDQ94DRAFT_150793</name>
</gene>
<dbReference type="GeneID" id="38136001"/>
<name>A0A3F3PQI6_9EURO</name>
<proteinExistence type="predicted"/>
<dbReference type="AlphaFoldDB" id="A0A3F3PQI6"/>
<dbReference type="EMBL" id="KZ852069">
    <property type="protein sequence ID" value="RDH29195.1"/>
    <property type="molecule type" value="Genomic_DNA"/>
</dbReference>
<keyword evidence="2" id="KW-1185">Reference proteome</keyword>
<sequence length="80" mass="9257">MRHSLIAGFKGVVHQRAANCETASLLPIHGLLASAHCVSQAHVTTGKFYNWRYLPLVHDRHCQNEYSHRWERWVHGQDRA</sequence>
<organism evidence="1 2">
    <name type="scientific">Aspergillus welwitschiae</name>
    <dbReference type="NCBI Taxonomy" id="1341132"/>
    <lineage>
        <taxon>Eukaryota</taxon>
        <taxon>Fungi</taxon>
        <taxon>Dikarya</taxon>
        <taxon>Ascomycota</taxon>
        <taxon>Pezizomycotina</taxon>
        <taxon>Eurotiomycetes</taxon>
        <taxon>Eurotiomycetidae</taxon>
        <taxon>Eurotiales</taxon>
        <taxon>Aspergillaceae</taxon>
        <taxon>Aspergillus</taxon>
        <taxon>Aspergillus subgen. Circumdati</taxon>
    </lineage>
</organism>
<dbReference type="Proteomes" id="UP000253729">
    <property type="component" value="Unassembled WGS sequence"/>
</dbReference>
<evidence type="ECO:0000313" key="1">
    <source>
        <dbReference type="EMBL" id="RDH29195.1"/>
    </source>
</evidence>
<evidence type="ECO:0000313" key="2">
    <source>
        <dbReference type="Proteomes" id="UP000253729"/>
    </source>
</evidence>
<reference evidence="1 2" key="1">
    <citation type="submission" date="2018-07" db="EMBL/GenBank/DDBJ databases">
        <title>The genomes of Aspergillus section Nigri reveals drivers in fungal speciation.</title>
        <authorList>
            <consortium name="DOE Joint Genome Institute"/>
            <person name="Vesth T.C."/>
            <person name="Nybo J."/>
            <person name="Theobald S."/>
            <person name="Brandl J."/>
            <person name="Frisvad J.C."/>
            <person name="Nielsen K.F."/>
            <person name="Lyhne E.K."/>
            <person name="Kogle M.E."/>
            <person name="Kuo A."/>
            <person name="Riley R."/>
            <person name="Clum A."/>
            <person name="Nolan M."/>
            <person name="Lipzen A."/>
            <person name="Salamov A."/>
            <person name="Henrissat B."/>
            <person name="Wiebenga A."/>
            <person name="De vries R.P."/>
            <person name="Grigoriev I.V."/>
            <person name="Mortensen U.H."/>
            <person name="Andersen M.R."/>
            <person name="Baker S.E."/>
        </authorList>
    </citation>
    <scope>NUCLEOTIDE SEQUENCE [LARGE SCALE GENOMIC DNA]</scope>
    <source>
        <strain evidence="1 2">CBS 139.54b</strain>
    </source>
</reference>
<accession>A0A3F3PQI6</accession>
<protein>
    <submittedName>
        <fullName evidence="1">Uncharacterized protein</fullName>
    </submittedName>
</protein>
<dbReference type="RefSeq" id="XP_026622217.1">
    <property type="nucleotide sequence ID" value="XM_026767645.1"/>
</dbReference>